<dbReference type="GO" id="GO:0016491">
    <property type="term" value="F:oxidoreductase activity"/>
    <property type="evidence" value="ECO:0007669"/>
    <property type="project" value="UniProtKB-KW"/>
</dbReference>
<dbReference type="AlphaFoldDB" id="A0A6S6XUH5"/>
<keyword evidence="2" id="KW-1185">Reference proteome</keyword>
<evidence type="ECO:0000313" key="1">
    <source>
        <dbReference type="EMBL" id="CAB1369615.1"/>
    </source>
</evidence>
<protein>
    <submittedName>
        <fullName evidence="1">Putative enzyme</fullName>
        <ecNumber evidence="1">1.14.13.-</ecNumber>
    </submittedName>
</protein>
<reference evidence="1 2" key="1">
    <citation type="submission" date="2020-03" db="EMBL/GenBank/DDBJ databases">
        <authorList>
            <consortium name="Genoscope - CEA"/>
            <person name="William W."/>
        </authorList>
    </citation>
    <scope>NUCLEOTIDE SEQUENCE [LARGE SCALE GENOMIC DNA]</scope>
    <source>
        <strain evidence="2">DSM 16959</strain>
    </source>
</reference>
<dbReference type="RefSeq" id="WP_145771219.1">
    <property type="nucleotide sequence ID" value="NZ_LR778301.1"/>
</dbReference>
<dbReference type="PANTHER" id="PTHR42877">
    <property type="entry name" value="L-ORNITHINE N(5)-MONOOXYGENASE-RELATED"/>
    <property type="match status" value="1"/>
</dbReference>
<dbReference type="EMBL" id="LR778301">
    <property type="protein sequence ID" value="CAB1369615.1"/>
    <property type="molecule type" value="Genomic_DNA"/>
</dbReference>
<evidence type="ECO:0000313" key="2">
    <source>
        <dbReference type="Proteomes" id="UP000515733"/>
    </source>
</evidence>
<keyword evidence="1" id="KW-0560">Oxidoreductase</keyword>
<dbReference type="KEGG" id="doe:DENOEST_2450"/>
<sequence length="491" mass="54683">MNGIKAKKRELRFVIIGTGMAGILAAIRLRQSGHRQVALYEKADRIGGTWRENTYPGLNCDVPAHAYTYSFAPNPNWSSYLAPGPEIQSYFEGVFKEYGIGELTHFNQEVTRCVFENGAWQIATSGGLKDTADVVIAATGVLHHPNYPDIPGLETFAGAKFHSARWDHSVPLDGRRVGIVGNGSTGVQIVSALVGRPGKLIHFQRSPQWIMPVENIPYTEEQIAAFRADPALVDKERYNETYLTNVRSFTDAIIDCDSAQIKGIEAVVKDNLEKSIKDPILREKLRPNYRAACKRLIYSPDYYQAVQHPDVAVVVEGIERVEPEGIRTKDGVLHPLDVLVLATGFKADRFVRPMTVLGRGGMDLDQVWAKRPKAYLAISIPEFPNFFLLNGPTGPVGNFSLIDIAERQWTYIEQLIAQIEAGRCREISVSAEAMDDYEQRRIAAAKKTIFASGCTSWYLDAEGVPASWPWSYDRFAEEMATPKLDAFELVG</sequence>
<name>A0A6S6XUH5_9PROT</name>
<dbReference type="Pfam" id="PF13450">
    <property type="entry name" value="NAD_binding_8"/>
    <property type="match status" value="1"/>
</dbReference>
<dbReference type="OrthoDB" id="9766402at2"/>
<dbReference type="PRINTS" id="PR00469">
    <property type="entry name" value="PNDRDTASEII"/>
</dbReference>
<dbReference type="PRINTS" id="PR00368">
    <property type="entry name" value="FADPNR"/>
</dbReference>
<dbReference type="InterPro" id="IPR036188">
    <property type="entry name" value="FAD/NAD-bd_sf"/>
</dbReference>
<dbReference type="Proteomes" id="UP000515733">
    <property type="component" value="Chromosome"/>
</dbReference>
<accession>A0A6S6XUH5</accession>
<dbReference type="PANTHER" id="PTHR42877:SF4">
    <property type="entry name" value="FAD_NAD(P)-BINDING DOMAIN-CONTAINING PROTEIN-RELATED"/>
    <property type="match status" value="1"/>
</dbReference>
<organism evidence="1 2">
    <name type="scientific">Denitratisoma oestradiolicum</name>
    <dbReference type="NCBI Taxonomy" id="311182"/>
    <lineage>
        <taxon>Bacteria</taxon>
        <taxon>Pseudomonadati</taxon>
        <taxon>Pseudomonadota</taxon>
        <taxon>Betaproteobacteria</taxon>
        <taxon>Nitrosomonadales</taxon>
        <taxon>Sterolibacteriaceae</taxon>
        <taxon>Denitratisoma</taxon>
    </lineage>
</organism>
<gene>
    <name evidence="1" type="ORF">DENOEST_2450</name>
</gene>
<dbReference type="SUPFAM" id="SSF51905">
    <property type="entry name" value="FAD/NAD(P)-binding domain"/>
    <property type="match status" value="2"/>
</dbReference>
<dbReference type="Gene3D" id="3.50.50.60">
    <property type="entry name" value="FAD/NAD(P)-binding domain"/>
    <property type="match status" value="2"/>
</dbReference>
<dbReference type="InterPro" id="IPR051209">
    <property type="entry name" value="FAD-bind_Monooxygenase_sf"/>
</dbReference>
<proteinExistence type="predicted"/>
<dbReference type="EC" id="1.14.13.-" evidence="1"/>